<feature type="domain" description="TauD/TfdA-like" evidence="7">
    <location>
        <begin position="54"/>
        <end position="361"/>
    </location>
</feature>
<dbReference type="EMBL" id="CAJNDS010002634">
    <property type="protein sequence ID" value="CAE7551114.1"/>
    <property type="molecule type" value="Genomic_DNA"/>
</dbReference>
<organism evidence="8 9">
    <name type="scientific">Symbiodinium natans</name>
    <dbReference type="NCBI Taxonomy" id="878477"/>
    <lineage>
        <taxon>Eukaryota</taxon>
        <taxon>Sar</taxon>
        <taxon>Alveolata</taxon>
        <taxon>Dinophyceae</taxon>
        <taxon>Suessiales</taxon>
        <taxon>Symbiodiniaceae</taxon>
        <taxon>Symbiodinium</taxon>
    </lineage>
</organism>
<dbReference type="OrthoDB" id="10257314at2759"/>
<keyword evidence="6" id="KW-0408">Iron</keyword>
<evidence type="ECO:0000256" key="4">
    <source>
        <dbReference type="ARBA" id="ARBA00022964"/>
    </source>
</evidence>
<dbReference type="AlphaFoldDB" id="A0A812U499"/>
<name>A0A812U499_9DINO</name>
<dbReference type="PANTHER" id="PTHR43779:SF2">
    <property type="entry name" value="ALPHA-KETOGLUTARATE-DEPENDENT XANTHINE DIOXYGENASE XAN1"/>
    <property type="match status" value="1"/>
</dbReference>
<comment type="cofactor">
    <cofactor evidence="1">
        <name>Fe(2+)</name>
        <dbReference type="ChEBI" id="CHEBI:29033"/>
    </cofactor>
</comment>
<dbReference type="InterPro" id="IPR042098">
    <property type="entry name" value="TauD-like_sf"/>
</dbReference>
<evidence type="ECO:0000259" key="7">
    <source>
        <dbReference type="Pfam" id="PF02668"/>
    </source>
</evidence>
<evidence type="ECO:0000256" key="3">
    <source>
        <dbReference type="ARBA" id="ARBA00022723"/>
    </source>
</evidence>
<comment type="similarity">
    <text evidence="2">Belongs to the TfdA dioxygenase family.</text>
</comment>
<dbReference type="InterPro" id="IPR003819">
    <property type="entry name" value="TauD/TfdA-like"/>
</dbReference>
<dbReference type="Proteomes" id="UP000604046">
    <property type="component" value="Unassembled WGS sequence"/>
</dbReference>
<dbReference type="Gene3D" id="3.60.130.10">
    <property type="entry name" value="Clavaminate synthase-like"/>
    <property type="match status" value="1"/>
</dbReference>
<evidence type="ECO:0000256" key="6">
    <source>
        <dbReference type="ARBA" id="ARBA00023004"/>
    </source>
</evidence>
<reference evidence="8" key="1">
    <citation type="submission" date="2021-02" db="EMBL/GenBank/DDBJ databases">
        <authorList>
            <person name="Dougan E. K."/>
            <person name="Rhodes N."/>
            <person name="Thang M."/>
            <person name="Chan C."/>
        </authorList>
    </citation>
    <scope>NUCLEOTIDE SEQUENCE</scope>
</reference>
<evidence type="ECO:0000256" key="2">
    <source>
        <dbReference type="ARBA" id="ARBA00005896"/>
    </source>
</evidence>
<proteinExistence type="inferred from homology"/>
<gene>
    <name evidence="8" type="primary">xanA</name>
    <name evidence="8" type="ORF">SNAT2548_LOCUS30945</name>
</gene>
<keyword evidence="5" id="KW-0560">Oxidoreductase</keyword>
<evidence type="ECO:0000313" key="8">
    <source>
        <dbReference type="EMBL" id="CAE7551114.1"/>
    </source>
</evidence>
<sequence>MRSPRFSVQSIYGGYGGCGVTGFLPMEFPEISRSKAFAKARVQLLSAGLPFARIEGVDLREVEAADGEVLQSLISEHGVLCFPQQNLTPEQELNVNRAFGYHDTAEETVGGPSQKYFGFASSVDSGVPVHAVPGCPLVQVQGNGTFKDHCGIEEVTLQVAVGFLTEGFHSDGLHDQADFDSDTLPVLTSMYCHQACTDGTGETNFLCSRAPLRKLSSEQLAFLRGCRLHYQSRDVLKQGRPVMEGGLRRLRRPGQEEVTTPVSRELLLASAEAGPVHPIIRRHADTGDEALCISCGNVAFMVSPKGVEGPAACYDLIESFFADQEMYAHRWHPGDFVIWDNRLCLHAGPRAVHGDRLMHRVRLRGSARCNADCAEVWKQVRQERAEGLW</sequence>
<accession>A0A812U499</accession>
<evidence type="ECO:0000313" key="9">
    <source>
        <dbReference type="Proteomes" id="UP000604046"/>
    </source>
</evidence>
<dbReference type="PANTHER" id="PTHR43779">
    <property type="entry name" value="DIOXYGENASE RV0097-RELATED"/>
    <property type="match status" value="1"/>
</dbReference>
<keyword evidence="3" id="KW-0479">Metal-binding</keyword>
<evidence type="ECO:0000256" key="5">
    <source>
        <dbReference type="ARBA" id="ARBA00023002"/>
    </source>
</evidence>
<dbReference type="SUPFAM" id="SSF51197">
    <property type="entry name" value="Clavaminate synthase-like"/>
    <property type="match status" value="1"/>
</dbReference>
<comment type="caution">
    <text evidence="8">The sequence shown here is derived from an EMBL/GenBank/DDBJ whole genome shotgun (WGS) entry which is preliminary data.</text>
</comment>
<keyword evidence="9" id="KW-1185">Reference proteome</keyword>
<dbReference type="GO" id="GO:0046872">
    <property type="term" value="F:metal ion binding"/>
    <property type="evidence" value="ECO:0007669"/>
    <property type="project" value="UniProtKB-KW"/>
</dbReference>
<dbReference type="GO" id="GO:0051213">
    <property type="term" value="F:dioxygenase activity"/>
    <property type="evidence" value="ECO:0007669"/>
    <property type="project" value="UniProtKB-KW"/>
</dbReference>
<protein>
    <submittedName>
        <fullName evidence="8">XanA protein</fullName>
    </submittedName>
</protein>
<dbReference type="Pfam" id="PF02668">
    <property type="entry name" value="TauD"/>
    <property type="match status" value="1"/>
</dbReference>
<evidence type="ECO:0000256" key="1">
    <source>
        <dbReference type="ARBA" id="ARBA00001954"/>
    </source>
</evidence>
<dbReference type="InterPro" id="IPR051178">
    <property type="entry name" value="TfdA_dioxygenase"/>
</dbReference>
<keyword evidence="4" id="KW-0223">Dioxygenase</keyword>